<accession>N1V172</accession>
<protein>
    <recommendedName>
        <fullName evidence="4">Translational regulator CsrA</fullName>
    </recommendedName>
</protein>
<dbReference type="HAMAP" id="MF_00167">
    <property type="entry name" value="CsrA"/>
    <property type="match status" value="1"/>
</dbReference>
<gene>
    <name evidence="4" type="primary">csrA</name>
    <name evidence="5" type="ORF">D477_013280</name>
</gene>
<dbReference type="PANTHER" id="PTHR34984:SF1">
    <property type="entry name" value="CARBON STORAGE REGULATOR"/>
    <property type="match status" value="1"/>
</dbReference>
<evidence type="ECO:0000256" key="3">
    <source>
        <dbReference type="ARBA" id="ARBA00022884"/>
    </source>
</evidence>
<dbReference type="Pfam" id="PF02599">
    <property type="entry name" value="CsrA"/>
    <property type="match status" value="1"/>
</dbReference>
<dbReference type="GO" id="GO:0006402">
    <property type="term" value="P:mRNA catabolic process"/>
    <property type="evidence" value="ECO:0007669"/>
    <property type="project" value="InterPro"/>
</dbReference>
<dbReference type="Proteomes" id="UP000010729">
    <property type="component" value="Unassembled WGS sequence"/>
</dbReference>
<keyword evidence="3 4" id="KW-0694">RNA-binding</keyword>
<dbReference type="GO" id="GO:0005829">
    <property type="term" value="C:cytosol"/>
    <property type="evidence" value="ECO:0007669"/>
    <property type="project" value="TreeGrafter"/>
</dbReference>
<dbReference type="InterPro" id="IPR003751">
    <property type="entry name" value="CsrA"/>
</dbReference>
<keyword evidence="4" id="KW-1005">Bacterial flagellum biogenesis</keyword>
<keyword evidence="4" id="KW-0678">Repressor</keyword>
<keyword evidence="2 4" id="KW-0810">Translation regulation</keyword>
<evidence type="ECO:0000313" key="6">
    <source>
        <dbReference type="Proteomes" id="UP000010729"/>
    </source>
</evidence>
<comment type="subcellular location">
    <subcellularLocation>
        <location evidence="4">Cytoplasm</location>
    </subcellularLocation>
</comment>
<keyword evidence="6" id="KW-1185">Reference proteome</keyword>
<sequence>MLVLTRKFDQRIHIGEDIVITILEARGDSVKIGIDAPRGLKIQRGEILDAVSEANLSATAAGPEAVQMLKTLLSGRPVEDTESSAAASEDKA</sequence>
<comment type="subunit">
    <text evidence="4">Homodimer; the beta-strands of each monomer intercalate to form a hydrophobic core, while the alpha-helices form wings that extend away from the core.</text>
</comment>
<proteinExistence type="inferred from homology"/>
<dbReference type="OrthoDB" id="9809061at2"/>
<dbReference type="AlphaFoldDB" id="N1V172"/>
<name>N1V172_9MICC</name>
<comment type="similarity">
    <text evidence="4">Belongs to the CsrA/RsmA family.</text>
</comment>
<dbReference type="GO" id="GO:0045947">
    <property type="term" value="P:negative regulation of translational initiation"/>
    <property type="evidence" value="ECO:0007669"/>
    <property type="project" value="UniProtKB-UniRule"/>
</dbReference>
<dbReference type="SUPFAM" id="SSF117130">
    <property type="entry name" value="CsrA-like"/>
    <property type="match status" value="1"/>
</dbReference>
<dbReference type="GO" id="GO:0044781">
    <property type="term" value="P:bacterial-type flagellum organization"/>
    <property type="evidence" value="ECO:0007669"/>
    <property type="project" value="UniProtKB-KW"/>
</dbReference>
<evidence type="ECO:0000256" key="1">
    <source>
        <dbReference type="ARBA" id="ARBA00022490"/>
    </source>
</evidence>
<keyword evidence="1 4" id="KW-0963">Cytoplasm</keyword>
<dbReference type="GO" id="GO:0048027">
    <property type="term" value="F:mRNA 5'-UTR binding"/>
    <property type="evidence" value="ECO:0007669"/>
    <property type="project" value="UniProtKB-UniRule"/>
</dbReference>
<evidence type="ECO:0000256" key="2">
    <source>
        <dbReference type="ARBA" id="ARBA00022845"/>
    </source>
</evidence>
<comment type="function">
    <text evidence="4">A translational regulator that binds mRNA to regulate translation initiation and/or mRNA stability. Usually binds in the 5'-UTR at or near the Shine-Dalgarno sequence preventing ribosome-binding, thus repressing translation. Its main target seems to be the major flagellin gene, while its function is anatagonized by FliW.</text>
</comment>
<dbReference type="Gene3D" id="2.60.40.4380">
    <property type="entry name" value="Translational regulator CsrA"/>
    <property type="match status" value="1"/>
</dbReference>
<dbReference type="EMBL" id="ANPE02000157">
    <property type="protein sequence ID" value="EMY33749.1"/>
    <property type="molecule type" value="Genomic_DNA"/>
</dbReference>
<reference evidence="5 6" key="1">
    <citation type="journal article" date="2013" name="Genome Announc.">
        <title>Draft Genome Sequence of Arthrobacter crystallopoietes Strain BAB-32, Revealing Genes for Bioremediation.</title>
        <authorList>
            <person name="Joshi M.N."/>
            <person name="Pandit A.S."/>
            <person name="Sharma A."/>
            <person name="Pandya R.V."/>
            <person name="Desai S.M."/>
            <person name="Saxena A.K."/>
            <person name="Bagatharia S.B."/>
        </authorList>
    </citation>
    <scope>NUCLEOTIDE SEQUENCE [LARGE SCALE GENOMIC DNA]</scope>
    <source>
        <strain evidence="5 6">BAB-32</strain>
    </source>
</reference>
<dbReference type="RefSeq" id="WP_005269830.1">
    <property type="nucleotide sequence ID" value="NZ_ANPE02000157.1"/>
</dbReference>
<comment type="caution">
    <text evidence="5">The sequence shown here is derived from an EMBL/GenBank/DDBJ whole genome shotgun (WGS) entry which is preliminary data.</text>
</comment>
<dbReference type="GO" id="GO:1902208">
    <property type="term" value="P:regulation of bacterial-type flagellum assembly"/>
    <property type="evidence" value="ECO:0007669"/>
    <property type="project" value="UniProtKB-UniRule"/>
</dbReference>
<dbReference type="PANTHER" id="PTHR34984">
    <property type="entry name" value="CARBON STORAGE REGULATOR"/>
    <property type="match status" value="1"/>
</dbReference>
<organism evidence="5 6">
    <name type="scientific">Arthrobacter crystallopoietes BAB-32</name>
    <dbReference type="NCBI Taxonomy" id="1246476"/>
    <lineage>
        <taxon>Bacteria</taxon>
        <taxon>Bacillati</taxon>
        <taxon>Actinomycetota</taxon>
        <taxon>Actinomycetes</taxon>
        <taxon>Micrococcales</taxon>
        <taxon>Micrococcaceae</taxon>
        <taxon>Crystallibacter</taxon>
    </lineage>
</organism>
<dbReference type="GO" id="GO:0006109">
    <property type="term" value="P:regulation of carbohydrate metabolic process"/>
    <property type="evidence" value="ECO:0007669"/>
    <property type="project" value="InterPro"/>
</dbReference>
<evidence type="ECO:0000313" key="5">
    <source>
        <dbReference type="EMBL" id="EMY33749.1"/>
    </source>
</evidence>
<dbReference type="InterPro" id="IPR036107">
    <property type="entry name" value="CsrA_sf"/>
</dbReference>
<evidence type="ECO:0000256" key="4">
    <source>
        <dbReference type="HAMAP-Rule" id="MF_00167"/>
    </source>
</evidence>